<dbReference type="InterPro" id="IPR002197">
    <property type="entry name" value="HTH_Fis"/>
</dbReference>
<feature type="region of interest" description="Disordered" evidence="1">
    <location>
        <begin position="173"/>
        <end position="192"/>
    </location>
</feature>
<reference evidence="3" key="1">
    <citation type="journal article" date="2015" name="Nature">
        <title>Complex archaea that bridge the gap between prokaryotes and eukaryotes.</title>
        <authorList>
            <person name="Spang A."/>
            <person name="Saw J.H."/>
            <person name="Jorgensen S.L."/>
            <person name="Zaremba-Niedzwiedzka K."/>
            <person name="Martijn J."/>
            <person name="Lind A.E."/>
            <person name="van Eijk R."/>
            <person name="Schleper C."/>
            <person name="Guy L."/>
            <person name="Ettema T.J."/>
        </authorList>
    </citation>
    <scope>NUCLEOTIDE SEQUENCE</scope>
</reference>
<dbReference type="InterPro" id="IPR009057">
    <property type="entry name" value="Homeodomain-like_sf"/>
</dbReference>
<organism evidence="3">
    <name type="scientific">marine sediment metagenome</name>
    <dbReference type="NCBI Taxonomy" id="412755"/>
    <lineage>
        <taxon>unclassified sequences</taxon>
        <taxon>metagenomes</taxon>
        <taxon>ecological metagenomes</taxon>
    </lineage>
</organism>
<protein>
    <recommendedName>
        <fullName evidence="2">DNA binding HTH domain-containing protein</fullName>
    </recommendedName>
</protein>
<proteinExistence type="predicted"/>
<feature type="region of interest" description="Disordered" evidence="1">
    <location>
        <begin position="64"/>
        <end position="130"/>
    </location>
</feature>
<name>A0A0F9MI13_9ZZZZ</name>
<dbReference type="AlphaFoldDB" id="A0A0F9MI13"/>
<feature type="domain" description="DNA binding HTH" evidence="2">
    <location>
        <begin position="9"/>
        <end position="42"/>
    </location>
</feature>
<gene>
    <name evidence="3" type="ORF">LCGC14_1086250</name>
</gene>
<dbReference type="GO" id="GO:0043565">
    <property type="term" value="F:sequence-specific DNA binding"/>
    <property type="evidence" value="ECO:0007669"/>
    <property type="project" value="InterPro"/>
</dbReference>
<sequence>MAGQQVTTQAITNALLEWRGNVEQTAKALGIRRNSLYERIRRLGLNLEGYRRSVNANVEPVTHVSGVSGVSGHQKASGPARNSHSAPVTQEDKRRRFGRMEAVESADAAGAPINAAPGRIRPPRLRPNQQDRLREAKLDLGARYRIETDESLILQQYFDETFDEWLGEKLAVGTKQTKPARRERTEGGGEGE</sequence>
<feature type="compositionally biased region" description="Basic and acidic residues" evidence="1">
    <location>
        <begin position="90"/>
        <end position="102"/>
    </location>
</feature>
<evidence type="ECO:0000256" key="1">
    <source>
        <dbReference type="SAM" id="MobiDB-lite"/>
    </source>
</evidence>
<feature type="compositionally biased region" description="Low complexity" evidence="1">
    <location>
        <begin position="106"/>
        <end position="118"/>
    </location>
</feature>
<dbReference type="EMBL" id="LAZR01004791">
    <property type="protein sequence ID" value="KKN05539.1"/>
    <property type="molecule type" value="Genomic_DNA"/>
</dbReference>
<feature type="compositionally biased region" description="Basic and acidic residues" evidence="1">
    <location>
        <begin position="180"/>
        <end position="192"/>
    </location>
</feature>
<dbReference type="SUPFAM" id="SSF46689">
    <property type="entry name" value="Homeodomain-like"/>
    <property type="match status" value="1"/>
</dbReference>
<dbReference type="Pfam" id="PF02954">
    <property type="entry name" value="HTH_8"/>
    <property type="match status" value="1"/>
</dbReference>
<evidence type="ECO:0000259" key="2">
    <source>
        <dbReference type="Pfam" id="PF02954"/>
    </source>
</evidence>
<comment type="caution">
    <text evidence="3">The sequence shown here is derived from an EMBL/GenBank/DDBJ whole genome shotgun (WGS) entry which is preliminary data.</text>
</comment>
<dbReference type="Gene3D" id="1.10.10.60">
    <property type="entry name" value="Homeodomain-like"/>
    <property type="match status" value="1"/>
</dbReference>
<accession>A0A0F9MI13</accession>
<evidence type="ECO:0000313" key="3">
    <source>
        <dbReference type="EMBL" id="KKN05539.1"/>
    </source>
</evidence>
<dbReference type="PRINTS" id="PR01590">
    <property type="entry name" value="HTHFIS"/>
</dbReference>